<feature type="transmembrane region" description="Helical" evidence="6">
    <location>
        <begin position="165"/>
        <end position="183"/>
    </location>
</feature>
<sequence>MRNLSRETTFTQFYKARPFFGVVYIQFGLTGLNILFKAALNEGTSNYVFIVYRHAIAAIEEKAQDQNLYFLGLKYTTAKLAASMCNILPAVTFLMACLLRLEKFEINSIHSQAKVAGTVATVAEAMLVTLLRGPVIELPWTKESSSNHGHQRLEINIQNSIKRSLMMTIGCFCCASFTLLQAITLKTYPAELSLTAWICLFGTAGGAMVALVMEKGKAAVWSINWDTKFLAVVYSGKVSSGLAYYIQEIVLKDKGPVFVTAFGPFSLVIVAVLSSFILAEQVYLGRVVGAIVIVIGLFLLIWGKKNNKSSPPVEDETIPVKKMIEIDNKGSEHSNGEVLNVNIVVNKKE</sequence>
<organism evidence="8 9">
    <name type="scientific">Olea europaea subsp. europaea</name>
    <dbReference type="NCBI Taxonomy" id="158383"/>
    <lineage>
        <taxon>Eukaryota</taxon>
        <taxon>Viridiplantae</taxon>
        <taxon>Streptophyta</taxon>
        <taxon>Embryophyta</taxon>
        <taxon>Tracheophyta</taxon>
        <taxon>Spermatophyta</taxon>
        <taxon>Magnoliopsida</taxon>
        <taxon>eudicotyledons</taxon>
        <taxon>Gunneridae</taxon>
        <taxon>Pentapetalae</taxon>
        <taxon>asterids</taxon>
        <taxon>lamiids</taxon>
        <taxon>Lamiales</taxon>
        <taxon>Oleaceae</taxon>
        <taxon>Oleeae</taxon>
        <taxon>Olea</taxon>
    </lineage>
</organism>
<evidence type="ECO:0000256" key="1">
    <source>
        <dbReference type="ARBA" id="ARBA00004141"/>
    </source>
</evidence>
<dbReference type="GO" id="GO:0022857">
    <property type="term" value="F:transmembrane transporter activity"/>
    <property type="evidence" value="ECO:0007669"/>
    <property type="project" value="InterPro"/>
</dbReference>
<dbReference type="PANTHER" id="PTHR31218">
    <property type="entry name" value="WAT1-RELATED PROTEIN"/>
    <property type="match status" value="1"/>
</dbReference>
<evidence type="ECO:0000256" key="5">
    <source>
        <dbReference type="ARBA" id="ARBA00023136"/>
    </source>
</evidence>
<name>A0A8S0U1B5_OLEEU</name>
<dbReference type="InterPro" id="IPR037185">
    <property type="entry name" value="EmrE-like"/>
</dbReference>
<evidence type="ECO:0000256" key="3">
    <source>
        <dbReference type="ARBA" id="ARBA00022692"/>
    </source>
</evidence>
<dbReference type="Proteomes" id="UP000594638">
    <property type="component" value="Unassembled WGS sequence"/>
</dbReference>
<comment type="caution">
    <text evidence="8">The sequence shown here is derived from an EMBL/GenBank/DDBJ whole genome shotgun (WGS) entry which is preliminary data.</text>
</comment>
<keyword evidence="5 6" id="KW-0472">Membrane</keyword>
<dbReference type="InterPro" id="IPR000620">
    <property type="entry name" value="EamA_dom"/>
</dbReference>
<dbReference type="EMBL" id="CACTIH010007407">
    <property type="protein sequence ID" value="CAA3012645.1"/>
    <property type="molecule type" value="Genomic_DNA"/>
</dbReference>
<evidence type="ECO:0000313" key="8">
    <source>
        <dbReference type="EMBL" id="CAA3012645.1"/>
    </source>
</evidence>
<reference evidence="8 9" key="1">
    <citation type="submission" date="2019-12" db="EMBL/GenBank/DDBJ databases">
        <authorList>
            <person name="Alioto T."/>
            <person name="Alioto T."/>
            <person name="Gomez Garrido J."/>
        </authorList>
    </citation>
    <scope>NUCLEOTIDE SEQUENCE [LARGE SCALE GENOMIC DNA]</scope>
</reference>
<feature type="transmembrane region" description="Helical" evidence="6">
    <location>
        <begin position="80"/>
        <end position="101"/>
    </location>
</feature>
<protein>
    <recommendedName>
        <fullName evidence="6">WAT1-related protein</fullName>
    </recommendedName>
</protein>
<feature type="domain" description="EamA" evidence="7">
    <location>
        <begin position="165"/>
        <end position="301"/>
    </location>
</feature>
<comment type="similarity">
    <text evidence="2 6">Belongs to the drug/metabolite transporter (DMT) superfamily. Plant drug/metabolite exporter (P-DME) (TC 2.A.7.4) family.</text>
</comment>
<feature type="transmembrane region" description="Helical" evidence="6">
    <location>
        <begin position="257"/>
        <end position="277"/>
    </location>
</feature>
<feature type="transmembrane region" description="Helical" evidence="6">
    <location>
        <begin position="21"/>
        <end position="40"/>
    </location>
</feature>
<dbReference type="GO" id="GO:0016020">
    <property type="term" value="C:membrane"/>
    <property type="evidence" value="ECO:0007669"/>
    <property type="project" value="UniProtKB-SubCell"/>
</dbReference>
<dbReference type="Gramene" id="OE9A107503T1">
    <property type="protein sequence ID" value="OE9A107503C1"/>
    <property type="gene ID" value="OE9A107503"/>
</dbReference>
<proteinExistence type="inferred from homology"/>
<accession>A0A8S0U1B5</accession>
<evidence type="ECO:0000313" key="9">
    <source>
        <dbReference type="Proteomes" id="UP000594638"/>
    </source>
</evidence>
<feature type="transmembrane region" description="Helical" evidence="6">
    <location>
        <begin position="195"/>
        <end position="213"/>
    </location>
</feature>
<evidence type="ECO:0000256" key="4">
    <source>
        <dbReference type="ARBA" id="ARBA00022989"/>
    </source>
</evidence>
<dbReference type="InterPro" id="IPR030184">
    <property type="entry name" value="WAT1-related"/>
</dbReference>
<feature type="transmembrane region" description="Helical" evidence="6">
    <location>
        <begin position="283"/>
        <end position="302"/>
    </location>
</feature>
<evidence type="ECO:0000256" key="6">
    <source>
        <dbReference type="RuleBase" id="RU363077"/>
    </source>
</evidence>
<keyword evidence="3 6" id="KW-0812">Transmembrane</keyword>
<dbReference type="SUPFAM" id="SSF103481">
    <property type="entry name" value="Multidrug resistance efflux transporter EmrE"/>
    <property type="match status" value="1"/>
</dbReference>
<dbReference type="AlphaFoldDB" id="A0A8S0U1B5"/>
<comment type="subcellular location">
    <subcellularLocation>
        <location evidence="1 6">Membrane</location>
        <topology evidence="1 6">Multi-pass membrane protein</topology>
    </subcellularLocation>
</comment>
<evidence type="ECO:0000256" key="2">
    <source>
        <dbReference type="ARBA" id="ARBA00007635"/>
    </source>
</evidence>
<evidence type="ECO:0000259" key="7">
    <source>
        <dbReference type="Pfam" id="PF00892"/>
    </source>
</evidence>
<dbReference type="OrthoDB" id="1728340at2759"/>
<keyword evidence="9" id="KW-1185">Reference proteome</keyword>
<gene>
    <name evidence="8" type="ORF">OLEA9_A107503</name>
</gene>
<dbReference type="Pfam" id="PF00892">
    <property type="entry name" value="EamA"/>
    <property type="match status" value="1"/>
</dbReference>
<keyword evidence="4 6" id="KW-1133">Transmembrane helix</keyword>